<gene>
    <name evidence="1" type="ORF">GCM10022384_02000</name>
</gene>
<organism evidence="1 2">
    <name type="scientific">Streptomyces marokkonensis</name>
    <dbReference type="NCBI Taxonomy" id="324855"/>
    <lineage>
        <taxon>Bacteria</taxon>
        <taxon>Bacillati</taxon>
        <taxon>Actinomycetota</taxon>
        <taxon>Actinomycetes</taxon>
        <taxon>Kitasatosporales</taxon>
        <taxon>Streptomycetaceae</taxon>
        <taxon>Streptomyces</taxon>
    </lineage>
</organism>
<dbReference type="Proteomes" id="UP001500034">
    <property type="component" value="Unassembled WGS sequence"/>
</dbReference>
<keyword evidence="2" id="KW-1185">Reference proteome</keyword>
<evidence type="ECO:0000313" key="2">
    <source>
        <dbReference type="Proteomes" id="UP001500034"/>
    </source>
</evidence>
<reference evidence="2" key="1">
    <citation type="journal article" date="2019" name="Int. J. Syst. Evol. Microbiol.">
        <title>The Global Catalogue of Microorganisms (GCM) 10K type strain sequencing project: providing services to taxonomists for standard genome sequencing and annotation.</title>
        <authorList>
            <consortium name="The Broad Institute Genomics Platform"/>
            <consortium name="The Broad Institute Genome Sequencing Center for Infectious Disease"/>
            <person name="Wu L."/>
            <person name="Ma J."/>
        </authorList>
    </citation>
    <scope>NUCLEOTIDE SEQUENCE [LARGE SCALE GENOMIC DNA]</scope>
    <source>
        <strain evidence="2">JCM 17027</strain>
    </source>
</reference>
<dbReference type="EMBL" id="BAABCQ010000002">
    <property type="protein sequence ID" value="GAA3951953.1"/>
    <property type="molecule type" value="Genomic_DNA"/>
</dbReference>
<comment type="caution">
    <text evidence="1">The sequence shown here is derived from an EMBL/GenBank/DDBJ whole genome shotgun (WGS) entry which is preliminary data.</text>
</comment>
<accession>A0ABP7NS28</accession>
<proteinExistence type="predicted"/>
<evidence type="ECO:0000313" key="1">
    <source>
        <dbReference type="EMBL" id="GAA3951953.1"/>
    </source>
</evidence>
<protein>
    <submittedName>
        <fullName evidence="1">Uncharacterized protein</fullName>
    </submittedName>
</protein>
<name>A0ABP7NS28_9ACTN</name>
<sequence length="100" mass="10423">MEVRRCLGQPPDEPLGPVQRVTLLRGRNLDEGAQFAGAQDGADGQDAGGAVDAQLRLEPSVEAELVGEEIAALVGVRSALGALDGQHLPAEFATQPERPV</sequence>